<evidence type="ECO:0000313" key="2">
    <source>
        <dbReference type="Proteomes" id="UP001216579"/>
    </source>
</evidence>
<sequence>MTSLRGRRIWLVGPSGAGKSTLCGELSERLGLPHTELDRLFWLPQWRRAPETQFCSAVTQAAAAERWIIDGQYDLAHPILRERADLVIWLDPGATVAFRRLAKRTIRRLASHEELWNANRERLSGALQLLAWALREHSRVRERNAELAAFLARRQVPCLHIRSRSELAHLLSTLKPGTSTSGGGKTG</sequence>
<reference evidence="1 2" key="1">
    <citation type="submission" date="2023-03" db="EMBL/GenBank/DDBJ databases">
        <title>Draft genome sequence of Streptomyces sp. RB6PN23 isolated from peat swamp forest in Thailand.</title>
        <authorList>
            <person name="Klaysubun C."/>
            <person name="Duangmal K."/>
        </authorList>
    </citation>
    <scope>NUCLEOTIDE SEQUENCE [LARGE SCALE GENOMIC DNA]</scope>
    <source>
        <strain evidence="1 2">RB6PN23</strain>
    </source>
</reference>
<dbReference type="Pfam" id="PF13238">
    <property type="entry name" value="AAA_18"/>
    <property type="match status" value="1"/>
</dbReference>
<name>A0ABT5ZKV9_9ACTN</name>
<dbReference type="SUPFAM" id="SSF52540">
    <property type="entry name" value="P-loop containing nucleoside triphosphate hydrolases"/>
    <property type="match status" value="1"/>
</dbReference>
<evidence type="ECO:0000313" key="1">
    <source>
        <dbReference type="EMBL" id="MDF3290301.1"/>
    </source>
</evidence>
<protein>
    <recommendedName>
        <fullName evidence="3">Adenylate kinase</fullName>
    </recommendedName>
</protein>
<comment type="caution">
    <text evidence="1">The sequence shown here is derived from an EMBL/GenBank/DDBJ whole genome shotgun (WGS) entry which is preliminary data.</text>
</comment>
<dbReference type="RefSeq" id="WP_276093738.1">
    <property type="nucleotide sequence ID" value="NZ_JARJBC010000007.1"/>
</dbReference>
<dbReference type="Proteomes" id="UP001216579">
    <property type="component" value="Unassembled WGS sequence"/>
</dbReference>
<keyword evidence="2" id="KW-1185">Reference proteome</keyword>
<proteinExistence type="predicted"/>
<dbReference type="InterPro" id="IPR052922">
    <property type="entry name" value="Cytidylate_Kinase-2"/>
</dbReference>
<dbReference type="EMBL" id="JARJBC010000007">
    <property type="protein sequence ID" value="MDF3290301.1"/>
    <property type="molecule type" value="Genomic_DNA"/>
</dbReference>
<evidence type="ECO:0008006" key="3">
    <source>
        <dbReference type="Google" id="ProtNLM"/>
    </source>
</evidence>
<dbReference type="Gene3D" id="3.40.50.300">
    <property type="entry name" value="P-loop containing nucleotide triphosphate hydrolases"/>
    <property type="match status" value="1"/>
</dbReference>
<accession>A0ABT5ZKV9</accession>
<dbReference type="PANTHER" id="PTHR37816">
    <property type="entry name" value="YALI0E33011P"/>
    <property type="match status" value="1"/>
</dbReference>
<dbReference type="InterPro" id="IPR027417">
    <property type="entry name" value="P-loop_NTPase"/>
</dbReference>
<gene>
    <name evidence="1" type="ORF">P3G67_13810</name>
</gene>
<dbReference type="PANTHER" id="PTHR37816:SF1">
    <property type="entry name" value="TOXIN"/>
    <property type="match status" value="1"/>
</dbReference>
<organism evidence="1 2">
    <name type="scientific">Streptomyces silvisoli</name>
    <dbReference type="NCBI Taxonomy" id="3034235"/>
    <lineage>
        <taxon>Bacteria</taxon>
        <taxon>Bacillati</taxon>
        <taxon>Actinomycetota</taxon>
        <taxon>Actinomycetes</taxon>
        <taxon>Kitasatosporales</taxon>
        <taxon>Streptomycetaceae</taxon>
        <taxon>Streptomyces</taxon>
    </lineage>
</organism>